<feature type="transmembrane region" description="Helical" evidence="1">
    <location>
        <begin position="95"/>
        <end position="113"/>
    </location>
</feature>
<dbReference type="Proteomes" id="UP000218172">
    <property type="component" value="Unassembled WGS sequence"/>
</dbReference>
<evidence type="ECO:0000256" key="1">
    <source>
        <dbReference type="SAM" id="Phobius"/>
    </source>
</evidence>
<gene>
    <name evidence="2" type="ORF">COC19_04880</name>
</gene>
<feature type="transmembrane region" description="Helical" evidence="1">
    <location>
        <begin position="63"/>
        <end position="83"/>
    </location>
</feature>
<feature type="transmembrane region" description="Helical" evidence="1">
    <location>
        <begin position="6"/>
        <end position="26"/>
    </location>
</feature>
<proteinExistence type="predicted"/>
<feature type="transmembrane region" description="Helical" evidence="1">
    <location>
        <begin position="186"/>
        <end position="211"/>
    </location>
</feature>
<organism evidence="2 3">
    <name type="scientific">SAR86 cluster bacterium</name>
    <dbReference type="NCBI Taxonomy" id="2030880"/>
    <lineage>
        <taxon>Bacteria</taxon>
        <taxon>Pseudomonadati</taxon>
        <taxon>Pseudomonadota</taxon>
        <taxon>Gammaproteobacteria</taxon>
        <taxon>SAR86 cluster</taxon>
    </lineage>
</organism>
<keyword evidence="1" id="KW-0472">Membrane</keyword>
<accession>A0A2A4MNG8</accession>
<keyword evidence="1" id="KW-0812">Transmembrane</keyword>
<name>A0A2A4MNG8_9GAMM</name>
<feature type="transmembrane region" description="Helical" evidence="1">
    <location>
        <begin position="119"/>
        <end position="140"/>
    </location>
</feature>
<keyword evidence="1" id="KW-1133">Transmembrane helix</keyword>
<dbReference type="EMBL" id="NVQR01000069">
    <property type="protein sequence ID" value="PCH61297.1"/>
    <property type="molecule type" value="Genomic_DNA"/>
</dbReference>
<feature type="transmembrane region" description="Helical" evidence="1">
    <location>
        <begin position="152"/>
        <end position="174"/>
    </location>
</feature>
<comment type="caution">
    <text evidence="2">The sequence shown here is derived from an EMBL/GenBank/DDBJ whole genome shotgun (WGS) entry which is preliminary data.</text>
</comment>
<evidence type="ECO:0000313" key="3">
    <source>
        <dbReference type="Proteomes" id="UP000218172"/>
    </source>
</evidence>
<evidence type="ECO:0000313" key="2">
    <source>
        <dbReference type="EMBL" id="PCH61297.1"/>
    </source>
</evidence>
<protein>
    <submittedName>
        <fullName evidence="2">Uncharacterized protein</fullName>
    </submittedName>
</protein>
<feature type="transmembrane region" description="Helical" evidence="1">
    <location>
        <begin position="33"/>
        <end position="51"/>
    </location>
</feature>
<reference evidence="3" key="1">
    <citation type="submission" date="2017-08" db="EMBL/GenBank/DDBJ databases">
        <title>A dynamic microbial community with high functional redundancy inhabits the cold, oxic subseafloor aquifer.</title>
        <authorList>
            <person name="Tully B.J."/>
            <person name="Wheat C.G."/>
            <person name="Glazer B.T."/>
            <person name="Huber J.A."/>
        </authorList>
    </citation>
    <scope>NUCLEOTIDE SEQUENCE [LARGE SCALE GENOMIC DNA]</scope>
</reference>
<sequence length="274" mass="31130">MDSLNYIFIFQFLLSSMLALVLFIAWYSIQRSAYTLLWSLFFVCSLINLSLNANSNLFPDRDIYWIVVNASSLLMLSVSIASWRLRSGMTVFPKLFLAYIVGVEVLLIFFTVVSPHMGLRMVLIPYATTIMSIICIRALLNVGERKIRITEYGVMFFFLLEGAAQFAAGSVALMQGVEADSYCLNLYGRIIFMLMPLTFTGFGLFTIVILAEDLLQRVKRLEGLLPICSYCKDIRDEQDRWSSLEKYISEKTDAHFSHGVCPKCVPRAKTYGLS</sequence>
<dbReference type="AlphaFoldDB" id="A0A2A4MNG8"/>